<dbReference type="PANTHER" id="PTHR42885:SF1">
    <property type="entry name" value="THREONINE-PHOSPHATE DECARBOXYLASE"/>
    <property type="match status" value="1"/>
</dbReference>
<evidence type="ECO:0000256" key="2">
    <source>
        <dbReference type="ARBA" id="ARBA00022898"/>
    </source>
</evidence>
<keyword evidence="5" id="KW-1185">Reference proteome</keyword>
<organism evidence="4 5">
    <name type="scientific">Sphingomonas rustica</name>
    <dbReference type="NCBI Taxonomy" id="3103142"/>
    <lineage>
        <taxon>Bacteria</taxon>
        <taxon>Pseudomonadati</taxon>
        <taxon>Pseudomonadota</taxon>
        <taxon>Alphaproteobacteria</taxon>
        <taxon>Sphingomonadales</taxon>
        <taxon>Sphingomonadaceae</taxon>
        <taxon>Sphingomonas</taxon>
    </lineage>
</organism>
<evidence type="ECO:0000256" key="1">
    <source>
        <dbReference type="ARBA" id="ARBA00001933"/>
    </source>
</evidence>
<dbReference type="CDD" id="cd00609">
    <property type="entry name" value="AAT_like"/>
    <property type="match status" value="1"/>
</dbReference>
<evidence type="ECO:0000313" key="4">
    <source>
        <dbReference type="EMBL" id="MEN3748182.1"/>
    </source>
</evidence>
<evidence type="ECO:0000313" key="5">
    <source>
        <dbReference type="Proteomes" id="UP001427805"/>
    </source>
</evidence>
<comment type="caution">
    <text evidence="4">The sequence shown here is derived from an EMBL/GenBank/DDBJ whole genome shotgun (WGS) entry which is preliminary data.</text>
</comment>
<evidence type="ECO:0000259" key="3">
    <source>
        <dbReference type="Pfam" id="PF00155"/>
    </source>
</evidence>
<dbReference type="InterPro" id="IPR015421">
    <property type="entry name" value="PyrdxlP-dep_Trfase_major"/>
</dbReference>
<name>A0ABV0BCR6_9SPHN</name>
<dbReference type="Gene3D" id="3.40.640.10">
    <property type="entry name" value="Type I PLP-dependent aspartate aminotransferase-like (Major domain)"/>
    <property type="match status" value="1"/>
</dbReference>
<feature type="domain" description="Aminotransferase class I/classII large" evidence="3">
    <location>
        <begin position="124"/>
        <end position="311"/>
    </location>
</feature>
<dbReference type="InterPro" id="IPR015422">
    <property type="entry name" value="PyrdxlP-dep_Trfase_small"/>
</dbReference>
<keyword evidence="4" id="KW-0808">Transferase</keyword>
<reference evidence="4 5" key="1">
    <citation type="submission" date="2024-05" db="EMBL/GenBank/DDBJ databases">
        <title>Sphingomonas sp. HF-S3 16S ribosomal RNA gene Genome sequencing and assembly.</title>
        <authorList>
            <person name="Lee H."/>
        </authorList>
    </citation>
    <scope>NUCLEOTIDE SEQUENCE [LARGE SCALE GENOMIC DNA]</scope>
    <source>
        <strain evidence="4 5">HF-S3</strain>
    </source>
</reference>
<keyword evidence="2" id="KW-0663">Pyridoxal phosphate</keyword>
<proteinExistence type="predicted"/>
<dbReference type="InterPro" id="IPR015424">
    <property type="entry name" value="PyrdxlP-dep_Trfase"/>
</dbReference>
<dbReference type="RefSeq" id="WP_346247193.1">
    <property type="nucleotide sequence ID" value="NZ_JBDIZK010000007.1"/>
</dbReference>
<dbReference type="Pfam" id="PF00155">
    <property type="entry name" value="Aminotran_1_2"/>
    <property type="match status" value="1"/>
</dbReference>
<accession>A0ABV0BCR6</accession>
<dbReference type="InterPro" id="IPR004839">
    <property type="entry name" value="Aminotransferase_I/II_large"/>
</dbReference>
<comment type="cofactor">
    <cofactor evidence="1">
        <name>pyridoxal 5'-phosphate</name>
        <dbReference type="ChEBI" id="CHEBI:597326"/>
    </cofactor>
</comment>
<dbReference type="EMBL" id="JBDIZK010000007">
    <property type="protein sequence ID" value="MEN3748182.1"/>
    <property type="molecule type" value="Genomic_DNA"/>
</dbReference>
<dbReference type="Proteomes" id="UP001427805">
    <property type="component" value="Unassembled WGS sequence"/>
</dbReference>
<dbReference type="SUPFAM" id="SSF53383">
    <property type="entry name" value="PLP-dependent transferases"/>
    <property type="match status" value="1"/>
</dbReference>
<gene>
    <name evidence="4" type="ORF">TPR58_13485</name>
</gene>
<keyword evidence="4" id="KW-0032">Aminotransferase</keyword>
<protein>
    <submittedName>
        <fullName evidence="4">Aminotransferase class I/II-fold pyridoxal phosphate-dependent enzyme</fullName>
    </submittedName>
</protein>
<dbReference type="PANTHER" id="PTHR42885">
    <property type="entry name" value="HISTIDINOL-PHOSPHATE AMINOTRANSFERASE-RELATED"/>
    <property type="match status" value="1"/>
</dbReference>
<dbReference type="GO" id="GO:0008483">
    <property type="term" value="F:transaminase activity"/>
    <property type="evidence" value="ECO:0007669"/>
    <property type="project" value="UniProtKB-KW"/>
</dbReference>
<sequence>MSARWTWHGGGIDAARRAFGEGDAPWIDLSTGINPHPWPGVEALTIDWCSLPGRDALADLEAAAAAYFGVDPRHVCAVPGTEIGLRLAGSLVGGSARYVAPTYRTHGEMVPGARPIAPEALAGECGTLILANPNNPDGYIRPRDALTALLDARAPDGWLMLDEAFADTDPALSLTDQIADDRRLLIFRSFGKFFGLAGVRLGFVLGPAAILERLRGALGAWPVSAAAIAIGAAAYRDSGWIQAMRCRLPAEAAALDAVLARHGHVATGGSPLFRLIEVDDGIALFERLARHAILTRPFAEQPRWLRIGLPADGAALDRLDAALADG</sequence>
<dbReference type="Gene3D" id="3.90.1150.10">
    <property type="entry name" value="Aspartate Aminotransferase, domain 1"/>
    <property type="match status" value="1"/>
</dbReference>